<dbReference type="NCBIfam" id="NF001195">
    <property type="entry name" value="PRK00162.1"/>
    <property type="match status" value="1"/>
</dbReference>
<dbReference type="EMBL" id="FQUC01000009">
    <property type="protein sequence ID" value="SHF69113.1"/>
    <property type="molecule type" value="Genomic_DNA"/>
</dbReference>
<proteinExistence type="predicted"/>
<dbReference type="SUPFAM" id="SSF52821">
    <property type="entry name" value="Rhodanese/Cell cycle control phosphatase"/>
    <property type="match status" value="1"/>
</dbReference>
<dbReference type="GO" id="GO:0005737">
    <property type="term" value="C:cytoplasm"/>
    <property type="evidence" value="ECO:0007669"/>
    <property type="project" value="InterPro"/>
</dbReference>
<dbReference type="PANTHER" id="PTHR43031">
    <property type="entry name" value="FAD-DEPENDENT OXIDOREDUCTASE"/>
    <property type="match status" value="1"/>
</dbReference>
<feature type="domain" description="Rhodanese" evidence="3">
    <location>
        <begin position="15"/>
        <end position="96"/>
    </location>
</feature>
<dbReference type="GO" id="GO:0004792">
    <property type="term" value="F:thiosulfate-cyanide sulfurtransferase activity"/>
    <property type="evidence" value="ECO:0007669"/>
    <property type="project" value="InterPro"/>
</dbReference>
<dbReference type="SMART" id="SM00450">
    <property type="entry name" value="RHOD"/>
    <property type="match status" value="1"/>
</dbReference>
<dbReference type="InterPro" id="IPR023695">
    <property type="entry name" value="Thiosulf_sulfurTrfase"/>
</dbReference>
<organism evidence="4 5">
    <name type="scientific">Dysgonomonas macrotermitis</name>
    <dbReference type="NCBI Taxonomy" id="1346286"/>
    <lineage>
        <taxon>Bacteria</taxon>
        <taxon>Pseudomonadati</taxon>
        <taxon>Bacteroidota</taxon>
        <taxon>Bacteroidia</taxon>
        <taxon>Bacteroidales</taxon>
        <taxon>Dysgonomonadaceae</taxon>
        <taxon>Dysgonomonas</taxon>
    </lineage>
</organism>
<dbReference type="AlphaFoldDB" id="A0A1M5DQ65"/>
<dbReference type="PANTHER" id="PTHR43031:SF6">
    <property type="entry name" value="THIOSULFATE SULFURTRANSFERASE GLPE"/>
    <property type="match status" value="1"/>
</dbReference>
<keyword evidence="1" id="KW-0963">Cytoplasm</keyword>
<dbReference type="CDD" id="cd01444">
    <property type="entry name" value="GlpE_ST"/>
    <property type="match status" value="1"/>
</dbReference>
<protein>
    <submittedName>
        <fullName evidence="4">Thiosulfate sulfurtransferase</fullName>
    </submittedName>
</protein>
<dbReference type="RefSeq" id="WP_062179699.1">
    <property type="nucleotide sequence ID" value="NZ_BBXL01000008.1"/>
</dbReference>
<keyword evidence="2 4" id="KW-0808">Transferase</keyword>
<evidence type="ECO:0000256" key="1">
    <source>
        <dbReference type="ARBA" id="ARBA00022490"/>
    </source>
</evidence>
<dbReference type="InterPro" id="IPR050229">
    <property type="entry name" value="GlpE_sulfurtransferase"/>
</dbReference>
<dbReference type="PROSITE" id="PS50206">
    <property type="entry name" value="RHODANESE_3"/>
    <property type="match status" value="1"/>
</dbReference>
<reference evidence="5" key="1">
    <citation type="submission" date="2016-11" db="EMBL/GenBank/DDBJ databases">
        <authorList>
            <person name="Varghese N."/>
            <person name="Submissions S."/>
        </authorList>
    </citation>
    <scope>NUCLEOTIDE SEQUENCE [LARGE SCALE GENOMIC DNA]</scope>
    <source>
        <strain evidence="5">DSM 27370</strain>
    </source>
</reference>
<name>A0A1M5DQ65_9BACT</name>
<dbReference type="Proteomes" id="UP000184480">
    <property type="component" value="Unassembled WGS sequence"/>
</dbReference>
<evidence type="ECO:0000313" key="5">
    <source>
        <dbReference type="Proteomes" id="UP000184480"/>
    </source>
</evidence>
<dbReference type="OrthoDB" id="1450994at2"/>
<keyword evidence="5" id="KW-1185">Reference proteome</keyword>
<evidence type="ECO:0000259" key="3">
    <source>
        <dbReference type="PROSITE" id="PS50206"/>
    </source>
</evidence>
<gene>
    <name evidence="4" type="ORF">SAMN05444362_10920</name>
</gene>
<evidence type="ECO:0000313" key="4">
    <source>
        <dbReference type="EMBL" id="SHF69113.1"/>
    </source>
</evidence>
<dbReference type="Pfam" id="PF00581">
    <property type="entry name" value="Rhodanese"/>
    <property type="match status" value="1"/>
</dbReference>
<accession>A0A1M5DQ65</accession>
<sequence length="97" mass="10757">MFKRINEQVAKEKLNNPQSVLLDMRDSESYSEGHLDGAIHLTQESIVEVMTNTAKDAPVLVMCYHGNGSQNVAAYLAQQGFTDVYSIDGGYEGWSDK</sequence>
<dbReference type="InterPro" id="IPR001763">
    <property type="entry name" value="Rhodanese-like_dom"/>
</dbReference>
<evidence type="ECO:0000256" key="2">
    <source>
        <dbReference type="ARBA" id="ARBA00022679"/>
    </source>
</evidence>
<dbReference type="InterPro" id="IPR036873">
    <property type="entry name" value="Rhodanese-like_dom_sf"/>
</dbReference>
<dbReference type="Gene3D" id="3.40.250.10">
    <property type="entry name" value="Rhodanese-like domain"/>
    <property type="match status" value="1"/>
</dbReference>
<dbReference type="STRING" id="1346286.SAMN05444362_10920"/>